<dbReference type="EMBL" id="JBJKFK010001873">
    <property type="protein sequence ID" value="KAL3312075.1"/>
    <property type="molecule type" value="Genomic_DNA"/>
</dbReference>
<protein>
    <submittedName>
        <fullName evidence="1">Protein unc-79</fullName>
    </submittedName>
</protein>
<accession>A0ABD2PXB8</accession>
<dbReference type="InterPro" id="IPR024855">
    <property type="entry name" value="UNC79"/>
</dbReference>
<proteinExistence type="predicted"/>
<reference evidence="1 2" key="1">
    <citation type="submission" date="2024-11" db="EMBL/GenBank/DDBJ databases">
        <title>Adaptive evolution of stress response genes in parasites aligns with host niche diversity.</title>
        <authorList>
            <person name="Hahn C."/>
            <person name="Resl P."/>
        </authorList>
    </citation>
    <scope>NUCLEOTIDE SEQUENCE [LARGE SCALE GENOMIC DNA]</scope>
    <source>
        <strain evidence="1">EGGRZ-B1_66</strain>
        <tissue evidence="1">Body</tissue>
    </source>
</reference>
<evidence type="ECO:0000313" key="1">
    <source>
        <dbReference type="EMBL" id="KAL3312075.1"/>
    </source>
</evidence>
<organism evidence="1 2">
    <name type="scientific">Cichlidogyrus casuarinus</name>
    <dbReference type="NCBI Taxonomy" id="1844966"/>
    <lineage>
        <taxon>Eukaryota</taxon>
        <taxon>Metazoa</taxon>
        <taxon>Spiralia</taxon>
        <taxon>Lophotrochozoa</taxon>
        <taxon>Platyhelminthes</taxon>
        <taxon>Monogenea</taxon>
        <taxon>Monopisthocotylea</taxon>
        <taxon>Dactylogyridea</taxon>
        <taxon>Ancyrocephalidae</taxon>
        <taxon>Cichlidogyrus</taxon>
    </lineage>
</organism>
<dbReference type="Proteomes" id="UP001626550">
    <property type="component" value="Unassembled WGS sequence"/>
</dbReference>
<name>A0ABD2PXB8_9PLAT</name>
<keyword evidence="2" id="KW-1185">Reference proteome</keyword>
<gene>
    <name evidence="1" type="primary">UNC79_3</name>
    <name evidence="1" type="ORF">Ciccas_009337</name>
</gene>
<sequence>MISVLIDFDEHMTIFQPLTQLFDSLGKQKTLSCGETFPLFIENIAVYFEHLPNLSDDAKANHMIATGWSELLPAFETFLRKLLTTALNPVPFNLGSLMRAMICALRAPVAANFKTILETFSALIRLIIETTRFHLPALIELCSICNRTFKERVKSQLTKTVTEMIHQALKFRISVPDENLMKLLQVRRTCAIF</sequence>
<comment type="caution">
    <text evidence="1">The sequence shown here is derived from an EMBL/GenBank/DDBJ whole genome shotgun (WGS) entry which is preliminary data.</text>
</comment>
<dbReference type="PANTHER" id="PTHR21696:SF2">
    <property type="entry name" value="PROTEIN UNC-79 HOMOLOG"/>
    <property type="match status" value="1"/>
</dbReference>
<dbReference type="AlphaFoldDB" id="A0ABD2PXB8"/>
<evidence type="ECO:0000313" key="2">
    <source>
        <dbReference type="Proteomes" id="UP001626550"/>
    </source>
</evidence>
<dbReference type="PANTHER" id="PTHR21696">
    <property type="entry name" value="PROTEIN UNC-79 HOMOLOG"/>
    <property type="match status" value="1"/>
</dbReference>